<evidence type="ECO:0000313" key="2">
    <source>
        <dbReference type="EMBL" id="JAD33556.1"/>
    </source>
</evidence>
<organism evidence="2">
    <name type="scientific">Arundo donax</name>
    <name type="common">Giant reed</name>
    <name type="synonym">Donax arundinaceus</name>
    <dbReference type="NCBI Taxonomy" id="35708"/>
    <lineage>
        <taxon>Eukaryota</taxon>
        <taxon>Viridiplantae</taxon>
        <taxon>Streptophyta</taxon>
        <taxon>Embryophyta</taxon>
        <taxon>Tracheophyta</taxon>
        <taxon>Spermatophyta</taxon>
        <taxon>Magnoliopsida</taxon>
        <taxon>Liliopsida</taxon>
        <taxon>Poales</taxon>
        <taxon>Poaceae</taxon>
        <taxon>PACMAD clade</taxon>
        <taxon>Arundinoideae</taxon>
        <taxon>Arundineae</taxon>
        <taxon>Arundo</taxon>
    </lineage>
</organism>
<protein>
    <submittedName>
        <fullName evidence="2">Uncharacterized protein</fullName>
    </submittedName>
</protein>
<proteinExistence type="predicted"/>
<accession>A0A0A8Z421</accession>
<reference evidence="2" key="1">
    <citation type="submission" date="2014-09" db="EMBL/GenBank/DDBJ databases">
        <authorList>
            <person name="Magalhaes I.L.F."/>
            <person name="Oliveira U."/>
            <person name="Santos F.R."/>
            <person name="Vidigal T.H.D.A."/>
            <person name="Brescovit A.D."/>
            <person name="Santos A.J."/>
        </authorList>
    </citation>
    <scope>NUCLEOTIDE SEQUENCE</scope>
    <source>
        <tissue evidence="2">Shoot tissue taken approximately 20 cm above the soil surface</tissue>
    </source>
</reference>
<evidence type="ECO:0000256" key="1">
    <source>
        <dbReference type="SAM" id="MobiDB-lite"/>
    </source>
</evidence>
<feature type="region of interest" description="Disordered" evidence="1">
    <location>
        <begin position="47"/>
        <end position="66"/>
    </location>
</feature>
<dbReference type="EMBL" id="GBRH01264339">
    <property type="protein sequence ID" value="JAD33556.1"/>
    <property type="molecule type" value="Transcribed_RNA"/>
</dbReference>
<reference evidence="2" key="2">
    <citation type="journal article" date="2015" name="Data Brief">
        <title>Shoot transcriptome of the giant reed, Arundo donax.</title>
        <authorList>
            <person name="Barrero R.A."/>
            <person name="Guerrero F.D."/>
            <person name="Moolhuijzen P."/>
            <person name="Goolsby J.A."/>
            <person name="Tidwell J."/>
            <person name="Bellgard S.E."/>
            <person name="Bellgard M.I."/>
        </authorList>
    </citation>
    <scope>NUCLEOTIDE SEQUENCE</scope>
    <source>
        <tissue evidence="2">Shoot tissue taken approximately 20 cm above the soil surface</tissue>
    </source>
</reference>
<dbReference type="AlphaFoldDB" id="A0A0A8Z421"/>
<sequence>MLPLLVNSSLSVGRGLHNSSSGEAKALRRLNSATIMKIIPRSLWSGSKERRRGIRWSGSKERRRVR</sequence>
<name>A0A0A8Z421_ARUDO</name>